<keyword evidence="1" id="KW-1133">Transmembrane helix</keyword>
<feature type="transmembrane region" description="Helical" evidence="1">
    <location>
        <begin position="29"/>
        <end position="51"/>
    </location>
</feature>
<evidence type="ECO:0000256" key="1">
    <source>
        <dbReference type="SAM" id="Phobius"/>
    </source>
</evidence>
<dbReference type="AlphaFoldDB" id="A0A809MXV6"/>
<keyword evidence="1" id="KW-0472">Membrane</keyword>
<evidence type="ECO:0000313" key="3">
    <source>
        <dbReference type="Proteomes" id="UP000002067"/>
    </source>
</evidence>
<dbReference type="EMBL" id="AP011548">
    <property type="protein sequence ID" value="BAI42042.1"/>
    <property type="molecule type" value="Genomic_DNA"/>
</dbReference>
<sequence length="147" mass="16220">MISANLYNTGTAKARDDRHLKVSIKKVPALYDLLYGVFALVMLIAAVITTLPKGFSFTGVGATLMSWANHLWWLTIPGIIFHLLSYFSSHNQRLLLVGNLVGICAFIAFILIPNYSVFALIGLFVAMVFVLAGANRAQRMRKDSEVS</sequence>
<evidence type="ECO:0000313" key="2">
    <source>
        <dbReference type="EMBL" id="BAI42042.1"/>
    </source>
</evidence>
<reference evidence="2 3" key="1">
    <citation type="journal article" date="2009" name="J. Bacteriol.">
        <title>Complete genome sequence of the probiotic Lactobacillus rhamnosus ATCC 53103.</title>
        <authorList>
            <person name="Morita H."/>
            <person name="Toh H."/>
            <person name="Oshima K."/>
            <person name="Murakami M."/>
            <person name="Taylor T.D."/>
            <person name="Igimi S."/>
            <person name="Hattori M."/>
        </authorList>
    </citation>
    <scope>NUCLEOTIDE SEQUENCE [LARGE SCALE GENOMIC DNA]</scope>
    <source>
        <strain evidence="3">ATCC 53103 / LMG 18243 / GG [Tokyo]</strain>
    </source>
</reference>
<dbReference type="Proteomes" id="UP000002067">
    <property type="component" value="Chromosome"/>
</dbReference>
<name>A0A809MXV6_LACRG</name>
<accession>A0A809MXV6</accession>
<keyword evidence="1" id="KW-0812">Transmembrane</keyword>
<feature type="transmembrane region" description="Helical" evidence="1">
    <location>
        <begin position="94"/>
        <end position="112"/>
    </location>
</feature>
<protein>
    <submittedName>
        <fullName evidence="2">Uncharacterized protein</fullName>
    </submittedName>
</protein>
<proteinExistence type="predicted"/>
<feature type="transmembrane region" description="Helical" evidence="1">
    <location>
        <begin position="71"/>
        <end position="87"/>
    </location>
</feature>
<gene>
    <name evidence="2" type="ordered locus">LRHM_1515</name>
</gene>
<organism evidence="2 3">
    <name type="scientific">Lacticaseibacillus rhamnosus (strain ATCC 53103 / LMG 18243 / GG)</name>
    <name type="common">Lactobacillus rhamnosus</name>
    <dbReference type="NCBI Taxonomy" id="568703"/>
    <lineage>
        <taxon>Bacteria</taxon>
        <taxon>Bacillati</taxon>
        <taxon>Bacillota</taxon>
        <taxon>Bacilli</taxon>
        <taxon>Lactobacillales</taxon>
        <taxon>Lactobacillaceae</taxon>
        <taxon>Lacticaseibacillus</taxon>
    </lineage>
</organism>
<feature type="transmembrane region" description="Helical" evidence="1">
    <location>
        <begin position="118"/>
        <end position="134"/>
    </location>
</feature>
<dbReference type="KEGG" id="lrg:LRHM_1515"/>